<keyword evidence="2" id="KW-1185">Reference proteome</keyword>
<reference evidence="1 2" key="1">
    <citation type="submission" date="2015-06" db="EMBL/GenBank/DDBJ databases">
        <title>Talaromyces atroroseus IBT 11181 draft genome.</title>
        <authorList>
            <person name="Rasmussen K.B."/>
            <person name="Rasmussen S."/>
            <person name="Petersen B."/>
            <person name="Sicheritz-Ponten T."/>
            <person name="Mortensen U.H."/>
            <person name="Thrane U."/>
        </authorList>
    </citation>
    <scope>NUCLEOTIDE SEQUENCE [LARGE SCALE GENOMIC DNA]</scope>
    <source>
        <strain evidence="1 2">IBT 11181</strain>
    </source>
</reference>
<evidence type="ECO:0000313" key="2">
    <source>
        <dbReference type="Proteomes" id="UP000214365"/>
    </source>
</evidence>
<accession>A0A225AHJ7</accession>
<protein>
    <submittedName>
        <fullName evidence="1">Uncharacterized protein</fullName>
    </submittedName>
</protein>
<sequence length="144" mass="16995">MGSSMVRRVPLEVAMQIVEAAKLSSIADTRNMLTAFEWRLPDSYWQSKCDMDLIFEYDDLRKTNALVDWQFLALATEELLENPGWFDNSGLRIRRQTFDFLKQIKDGFLNLIEKNKKQTKSWDDLNIGSYRLRRPYVLKRAPQI</sequence>
<dbReference type="STRING" id="1441469.A0A225AHJ7"/>
<organism evidence="1 2">
    <name type="scientific">Talaromyces atroroseus</name>
    <dbReference type="NCBI Taxonomy" id="1441469"/>
    <lineage>
        <taxon>Eukaryota</taxon>
        <taxon>Fungi</taxon>
        <taxon>Dikarya</taxon>
        <taxon>Ascomycota</taxon>
        <taxon>Pezizomycotina</taxon>
        <taxon>Eurotiomycetes</taxon>
        <taxon>Eurotiomycetidae</taxon>
        <taxon>Eurotiales</taxon>
        <taxon>Trichocomaceae</taxon>
        <taxon>Talaromyces</taxon>
        <taxon>Talaromyces sect. Trachyspermi</taxon>
    </lineage>
</organism>
<evidence type="ECO:0000313" key="1">
    <source>
        <dbReference type="EMBL" id="OKL60901.1"/>
    </source>
</evidence>
<dbReference type="RefSeq" id="XP_020121022.1">
    <property type="nucleotide sequence ID" value="XM_020265497.1"/>
</dbReference>
<dbReference type="Proteomes" id="UP000214365">
    <property type="component" value="Unassembled WGS sequence"/>
</dbReference>
<proteinExistence type="predicted"/>
<dbReference type="EMBL" id="LFMY01000004">
    <property type="protein sequence ID" value="OKL60901.1"/>
    <property type="molecule type" value="Genomic_DNA"/>
</dbReference>
<dbReference type="GeneID" id="31002976"/>
<comment type="caution">
    <text evidence="1">The sequence shown here is derived from an EMBL/GenBank/DDBJ whole genome shotgun (WGS) entry which is preliminary data.</text>
</comment>
<dbReference type="OrthoDB" id="4524525at2759"/>
<name>A0A225AHJ7_TALAT</name>
<dbReference type="AlphaFoldDB" id="A0A225AHJ7"/>
<gene>
    <name evidence="1" type="ORF">UA08_03221</name>
</gene>